<keyword evidence="2" id="KW-0963">Cytoplasm</keyword>
<evidence type="ECO:0000256" key="2">
    <source>
        <dbReference type="ARBA" id="ARBA00022490"/>
    </source>
</evidence>
<dbReference type="EMBL" id="MN741027">
    <property type="protein sequence ID" value="QHU23308.1"/>
    <property type="molecule type" value="Genomic_DNA"/>
</dbReference>
<dbReference type="GO" id="GO:0035329">
    <property type="term" value="P:hippo signaling"/>
    <property type="evidence" value="ECO:0007669"/>
    <property type="project" value="TreeGrafter"/>
</dbReference>
<feature type="region of interest" description="Disordered" evidence="3">
    <location>
        <begin position="1"/>
        <end position="24"/>
    </location>
</feature>
<evidence type="ECO:0000256" key="1">
    <source>
        <dbReference type="ARBA" id="ARBA00004496"/>
    </source>
</evidence>
<dbReference type="InterPro" id="IPR051583">
    <property type="entry name" value="YAP1"/>
</dbReference>
<dbReference type="PROSITE" id="PS01159">
    <property type="entry name" value="WW_DOMAIN_1"/>
    <property type="match status" value="1"/>
</dbReference>
<dbReference type="GO" id="GO:0045944">
    <property type="term" value="P:positive regulation of transcription by RNA polymerase II"/>
    <property type="evidence" value="ECO:0007669"/>
    <property type="project" value="TreeGrafter"/>
</dbReference>
<evidence type="ECO:0000256" key="3">
    <source>
        <dbReference type="SAM" id="MobiDB-lite"/>
    </source>
</evidence>
<comment type="subcellular location">
    <subcellularLocation>
        <location evidence="1">Cytoplasm</location>
    </subcellularLocation>
</comment>
<proteinExistence type="predicted"/>
<feature type="compositionally biased region" description="Basic and acidic residues" evidence="3">
    <location>
        <begin position="653"/>
        <end position="672"/>
    </location>
</feature>
<dbReference type="GO" id="GO:0005737">
    <property type="term" value="C:cytoplasm"/>
    <property type="evidence" value="ECO:0007669"/>
    <property type="project" value="UniProtKB-SubCell"/>
</dbReference>
<feature type="region of interest" description="Disordered" evidence="3">
    <location>
        <begin position="653"/>
        <end position="709"/>
    </location>
</feature>
<sequence length="709" mass="81047">MESVDPVDPDEMSTIDFLSSEEADDLSKQLDEKKSEYTYYHSAHGGLAPNGLLQEKIIPGLNPDTKITVLLKTKSIVGSIVLTSKTTETGYFGEEFKNKEHQFSEYLRFKIAYGRIIKIELQNPDRDRPEWVVFYEMPVWEKEKWGYLTEDEKEKIMGLEIDLNEGTWSDRFNICAGVPELTESQWTNISSLSESKTWPPIPEIEVWDKGDWDTLTVDEQEKIKGLGLGIDGETWFNRFNLCQSVTWNDLNKDIQVEAAGLPSAPGEGTSLFEFVVPQNVQPQQQGPVQLPSGQRVNVQLPAGASPGMRMRITVQPASAELPSGWEARNTDDGRTFFIDHNTQQTTWDDPRQAGAAPTPQELAESLGMSELRWPPISKHSINDIPNIFFTYDDGRFNTGIIQLEKTYGENVKDYTYTNINQEADGTVNWMPVTGTGESVYLHDQDDKNNSLLSKIIDITLPKHVGDEEIQIIIYSSTCLYNPDALQLIRLYPRWAFYYKEQIKVEWNKMIRKSFAEIAKLNQTLDSLGRSLTANLEELKNLAERIRARALMDYKTKNFGETYAGWGTLNAQQQLDLNNFEAQLNEPDNPILSNNIGYKDLYEYVKQTRKTIEEGNTQIVNEFRNISDIQGKLQTIKVLDTLIYNNQYPSTLHSHTEIQDGRKRSLRRRDAGRRGKSRISQRSSLTSNRTNKKKKSRKARPPSRSKWTPP</sequence>
<dbReference type="AlphaFoldDB" id="A0A6C0L4C2"/>
<evidence type="ECO:0000259" key="4">
    <source>
        <dbReference type="PROSITE" id="PS50020"/>
    </source>
</evidence>
<dbReference type="InterPro" id="IPR036020">
    <property type="entry name" value="WW_dom_sf"/>
</dbReference>
<feature type="compositionally biased region" description="Basic residues" evidence="3">
    <location>
        <begin position="689"/>
        <end position="702"/>
    </location>
</feature>
<dbReference type="PANTHER" id="PTHR17616:SF8">
    <property type="entry name" value="TRANSCRIPTIONAL COACTIVATOR YORKIE"/>
    <property type="match status" value="1"/>
</dbReference>
<feature type="domain" description="WW" evidence="4">
    <location>
        <begin position="319"/>
        <end position="352"/>
    </location>
</feature>
<accession>A0A6C0L4C2</accession>
<dbReference type="GO" id="GO:0003713">
    <property type="term" value="F:transcription coactivator activity"/>
    <property type="evidence" value="ECO:0007669"/>
    <property type="project" value="TreeGrafter"/>
</dbReference>
<dbReference type="Pfam" id="PF00397">
    <property type="entry name" value="WW"/>
    <property type="match status" value="1"/>
</dbReference>
<dbReference type="CDD" id="cd00201">
    <property type="entry name" value="WW"/>
    <property type="match status" value="1"/>
</dbReference>
<organism evidence="5">
    <name type="scientific">viral metagenome</name>
    <dbReference type="NCBI Taxonomy" id="1070528"/>
    <lineage>
        <taxon>unclassified sequences</taxon>
        <taxon>metagenomes</taxon>
        <taxon>organismal metagenomes</taxon>
    </lineage>
</organism>
<dbReference type="SMART" id="SM00456">
    <property type="entry name" value="WW"/>
    <property type="match status" value="1"/>
</dbReference>
<dbReference type="InterPro" id="IPR001202">
    <property type="entry name" value="WW_dom"/>
</dbReference>
<evidence type="ECO:0000313" key="5">
    <source>
        <dbReference type="EMBL" id="QHU23308.1"/>
    </source>
</evidence>
<dbReference type="SUPFAM" id="SSF51045">
    <property type="entry name" value="WW domain"/>
    <property type="match status" value="1"/>
</dbReference>
<protein>
    <recommendedName>
        <fullName evidence="4">WW domain-containing protein</fullName>
    </recommendedName>
</protein>
<reference evidence="5" key="1">
    <citation type="journal article" date="2020" name="Nature">
        <title>Giant virus diversity and host interactions through global metagenomics.</title>
        <authorList>
            <person name="Schulz F."/>
            <person name="Roux S."/>
            <person name="Paez-Espino D."/>
            <person name="Jungbluth S."/>
            <person name="Walsh D.A."/>
            <person name="Denef V.J."/>
            <person name="McMahon K.D."/>
            <person name="Konstantinidis K.T."/>
            <person name="Eloe-Fadrosh E.A."/>
            <person name="Kyrpides N.C."/>
            <person name="Woyke T."/>
        </authorList>
    </citation>
    <scope>NUCLEOTIDE SEQUENCE</scope>
    <source>
        <strain evidence="5">GVMAG-S-ERX555907-94</strain>
    </source>
</reference>
<name>A0A6C0L4C2_9ZZZZ</name>
<dbReference type="GO" id="GO:0005634">
    <property type="term" value="C:nucleus"/>
    <property type="evidence" value="ECO:0007669"/>
    <property type="project" value="TreeGrafter"/>
</dbReference>
<dbReference type="Gene3D" id="2.20.70.10">
    <property type="match status" value="1"/>
</dbReference>
<dbReference type="PROSITE" id="PS50020">
    <property type="entry name" value="WW_DOMAIN_2"/>
    <property type="match status" value="1"/>
</dbReference>
<dbReference type="PANTHER" id="PTHR17616">
    <property type="entry name" value="YES-ASSOCIATED PROTEIN YAP1 FAMILY MEMBER"/>
    <property type="match status" value="1"/>
</dbReference>